<dbReference type="Pfam" id="PF13458">
    <property type="entry name" value="Peripla_BP_6"/>
    <property type="match status" value="1"/>
</dbReference>
<name>A0A212RW99_9PROT</name>
<evidence type="ECO:0000256" key="1">
    <source>
        <dbReference type="ARBA" id="ARBA00010062"/>
    </source>
</evidence>
<evidence type="ECO:0000313" key="5">
    <source>
        <dbReference type="EMBL" id="SNB76964.1"/>
    </source>
</evidence>
<dbReference type="NCBIfam" id="TIGR03863">
    <property type="entry name" value="PQQ_ABC_bind"/>
    <property type="match status" value="1"/>
</dbReference>
<accession>A0A212RW99</accession>
<reference evidence="5 6" key="1">
    <citation type="submission" date="2017-06" db="EMBL/GenBank/DDBJ databases">
        <authorList>
            <person name="Kim H.J."/>
            <person name="Triplett B.A."/>
        </authorList>
    </citation>
    <scope>NUCLEOTIDE SEQUENCE [LARGE SCALE GENOMIC DNA]</scope>
    <source>
        <strain evidence="5 6">B29T1</strain>
    </source>
</reference>
<dbReference type="AlphaFoldDB" id="A0A212RW99"/>
<proteinExistence type="inferred from homology"/>
<dbReference type="CDD" id="cd06268">
    <property type="entry name" value="PBP1_ABC_transporter_LIVBP-like"/>
    <property type="match status" value="1"/>
</dbReference>
<evidence type="ECO:0000256" key="3">
    <source>
        <dbReference type="ARBA" id="ARBA00022970"/>
    </source>
</evidence>
<dbReference type="Gene3D" id="3.40.50.2300">
    <property type="match status" value="3"/>
</dbReference>
<dbReference type="SUPFAM" id="SSF53822">
    <property type="entry name" value="Periplasmic binding protein-like I"/>
    <property type="match status" value="1"/>
</dbReference>
<dbReference type="InterPro" id="IPR022478">
    <property type="entry name" value="ABC_transptr_sub-bd_PQQ"/>
</dbReference>
<keyword evidence="3" id="KW-0029">Amino-acid transport</keyword>
<comment type="similarity">
    <text evidence="1">Belongs to the leucine-binding protein family.</text>
</comment>
<keyword evidence="2" id="KW-0732">Signal</keyword>
<evidence type="ECO:0000259" key="4">
    <source>
        <dbReference type="Pfam" id="PF13458"/>
    </source>
</evidence>
<keyword evidence="6" id="KW-1185">Reference proteome</keyword>
<sequence length="441" mass="48017">MPTKGGSKHGMSALVRLGTGPLSRGSRAICLGVALLVTGSGLLRAQTPPSSDTAPAASPTKPGQVKLSIEIVYFSREERPVEYLSLAEPVLTDAGLRGVEQGIRDDQTTGRFLGHAYAMSTIKVPANGDIAAAFKAALDKGQRFFVADLKKDDLLTIAPLADAAGAIVFNARAPDDDLRTDICHISVFHTALSYAQKADALAQYLVWKRWTRWFLLVGSHPEDKAFGTALRRSATKFGINIVEDRTYEDTGGARRTDTGAVQVQRQMPIVTQNAATHDVVVVADESEVFGDYVPYRTWDPRPVVGTSGLVPTAWSRVTEQWGGTQMQRRFEKTAGRPMNERDYDAWVATRALGEAVTRTGSADPATLHAYLASDKLEVGAFKGQGLSFRAWDQQIREPILLVTSRTLVSVSPQDEFLHQRSTLDTMGFDEPESRCRLNGPG</sequence>
<dbReference type="PANTHER" id="PTHR30483">
    <property type="entry name" value="LEUCINE-SPECIFIC-BINDING PROTEIN"/>
    <property type="match status" value="1"/>
</dbReference>
<evidence type="ECO:0000256" key="2">
    <source>
        <dbReference type="ARBA" id="ARBA00022729"/>
    </source>
</evidence>
<keyword evidence="3" id="KW-0813">Transport</keyword>
<dbReference type="GO" id="GO:0006865">
    <property type="term" value="P:amino acid transport"/>
    <property type="evidence" value="ECO:0007669"/>
    <property type="project" value="UniProtKB-KW"/>
</dbReference>
<feature type="domain" description="Leucine-binding protein" evidence="4">
    <location>
        <begin position="131"/>
        <end position="249"/>
    </location>
</feature>
<dbReference type="EMBL" id="FYEH01000016">
    <property type="protein sequence ID" value="SNB76964.1"/>
    <property type="molecule type" value="Genomic_DNA"/>
</dbReference>
<dbReference type="InterPro" id="IPR028082">
    <property type="entry name" value="Peripla_BP_I"/>
</dbReference>
<dbReference type="InterPro" id="IPR051010">
    <property type="entry name" value="BCAA_transport"/>
</dbReference>
<dbReference type="Proteomes" id="UP000197065">
    <property type="component" value="Unassembled WGS sequence"/>
</dbReference>
<dbReference type="PANTHER" id="PTHR30483:SF6">
    <property type="entry name" value="PERIPLASMIC BINDING PROTEIN OF ABC TRANSPORTER FOR NATURAL AMINO ACIDS"/>
    <property type="match status" value="1"/>
</dbReference>
<dbReference type="InterPro" id="IPR028081">
    <property type="entry name" value="Leu-bd"/>
</dbReference>
<organism evidence="5 6">
    <name type="scientific">Arboricoccus pini</name>
    <dbReference type="NCBI Taxonomy" id="1963835"/>
    <lineage>
        <taxon>Bacteria</taxon>
        <taxon>Pseudomonadati</taxon>
        <taxon>Pseudomonadota</taxon>
        <taxon>Alphaproteobacteria</taxon>
        <taxon>Geminicoccales</taxon>
        <taxon>Geminicoccaceae</taxon>
        <taxon>Arboricoccus</taxon>
    </lineage>
</organism>
<protein>
    <submittedName>
        <fullName evidence="5">Amino acid/amide ABC transporter substrate-binding protein, HAAT family</fullName>
    </submittedName>
</protein>
<evidence type="ECO:0000313" key="6">
    <source>
        <dbReference type="Proteomes" id="UP000197065"/>
    </source>
</evidence>
<gene>
    <name evidence="5" type="ORF">SAMN07250955_1164</name>
</gene>